<dbReference type="EMBL" id="LQYG01000035">
    <property type="protein sequence ID" value="KYC63792.1"/>
    <property type="molecule type" value="Genomic_DNA"/>
</dbReference>
<gene>
    <name evidence="1" type="ORF">B4098_2180</name>
</gene>
<accession>A0A150K2R8</accession>
<proteinExistence type="predicted"/>
<protein>
    <submittedName>
        <fullName evidence="1">Uncharacterized protein</fullName>
    </submittedName>
</protein>
<reference evidence="1 2" key="1">
    <citation type="submission" date="2016-01" db="EMBL/GenBank/DDBJ databases">
        <title>Genome Sequences of Twelve Sporeforming Bacillus Species Isolated from Foods.</title>
        <authorList>
            <person name="Berendsen E.M."/>
            <person name="Wells-Bennik M.H."/>
            <person name="Krawcyk A.O."/>
            <person name="De Jong A."/>
            <person name="Holsappel S."/>
            <person name="Eijlander R.T."/>
            <person name="Kuipers O.P."/>
        </authorList>
    </citation>
    <scope>NUCLEOTIDE SEQUENCE [LARGE SCALE GENOMIC DNA]</scope>
    <source>
        <strain evidence="1 2">B4098</strain>
    </source>
</reference>
<dbReference type="PATRIC" id="fig|1398.26.peg.2383"/>
<sequence length="38" mass="4466">MTPVENAVLKNQKNMLKPFFSFSFRVKKRGCSKPYMRG</sequence>
<evidence type="ECO:0000313" key="2">
    <source>
        <dbReference type="Proteomes" id="UP000075288"/>
    </source>
</evidence>
<organism evidence="1 2">
    <name type="scientific">Heyndrickxia coagulans</name>
    <name type="common">Weizmannia coagulans</name>
    <dbReference type="NCBI Taxonomy" id="1398"/>
    <lineage>
        <taxon>Bacteria</taxon>
        <taxon>Bacillati</taxon>
        <taxon>Bacillota</taxon>
        <taxon>Bacilli</taxon>
        <taxon>Bacillales</taxon>
        <taxon>Bacillaceae</taxon>
        <taxon>Heyndrickxia</taxon>
    </lineage>
</organism>
<dbReference type="AlphaFoldDB" id="A0A150K2R8"/>
<name>A0A150K2R8_HEYCO</name>
<comment type="caution">
    <text evidence="1">The sequence shown here is derived from an EMBL/GenBank/DDBJ whole genome shotgun (WGS) entry which is preliminary data.</text>
</comment>
<evidence type="ECO:0000313" key="1">
    <source>
        <dbReference type="EMBL" id="KYC63792.1"/>
    </source>
</evidence>
<dbReference type="Proteomes" id="UP000075288">
    <property type="component" value="Unassembled WGS sequence"/>
</dbReference>